<reference evidence="3 4" key="1">
    <citation type="journal article" date="2006" name="Science">
        <title>The genome of black cottonwood, Populus trichocarpa (Torr. &amp; Gray).</title>
        <authorList>
            <person name="Tuskan G.A."/>
            <person name="Difazio S."/>
            <person name="Jansson S."/>
            <person name="Bohlmann J."/>
            <person name="Grigoriev I."/>
            <person name="Hellsten U."/>
            <person name="Putnam N."/>
            <person name="Ralph S."/>
            <person name="Rombauts S."/>
            <person name="Salamov A."/>
            <person name="Schein J."/>
            <person name="Sterck L."/>
            <person name="Aerts A."/>
            <person name="Bhalerao R.R."/>
            <person name="Bhalerao R.P."/>
            <person name="Blaudez D."/>
            <person name="Boerjan W."/>
            <person name="Brun A."/>
            <person name="Brunner A."/>
            <person name="Busov V."/>
            <person name="Campbell M."/>
            <person name="Carlson J."/>
            <person name="Chalot M."/>
            <person name="Chapman J."/>
            <person name="Chen G.L."/>
            <person name="Cooper D."/>
            <person name="Coutinho P.M."/>
            <person name="Couturier J."/>
            <person name="Covert S."/>
            <person name="Cronk Q."/>
            <person name="Cunningham R."/>
            <person name="Davis J."/>
            <person name="Degroeve S."/>
            <person name="Dejardin A."/>
            <person name="Depamphilis C."/>
            <person name="Detter J."/>
            <person name="Dirks B."/>
            <person name="Dubchak I."/>
            <person name="Duplessis S."/>
            <person name="Ehlting J."/>
            <person name="Ellis B."/>
            <person name="Gendler K."/>
            <person name="Goodstein D."/>
            <person name="Gribskov M."/>
            <person name="Grimwood J."/>
            <person name="Groover A."/>
            <person name="Gunter L."/>
            <person name="Hamberger B."/>
            <person name="Heinze B."/>
            <person name="Helariutta Y."/>
            <person name="Henrissat B."/>
            <person name="Holligan D."/>
            <person name="Holt R."/>
            <person name="Huang W."/>
            <person name="Islam-Faridi N."/>
            <person name="Jones S."/>
            <person name="Jones-Rhoades M."/>
            <person name="Jorgensen R."/>
            <person name="Joshi C."/>
            <person name="Kangasjarvi J."/>
            <person name="Karlsson J."/>
            <person name="Kelleher C."/>
            <person name="Kirkpatrick R."/>
            <person name="Kirst M."/>
            <person name="Kohler A."/>
            <person name="Kalluri U."/>
            <person name="Larimer F."/>
            <person name="Leebens-Mack J."/>
            <person name="Leple J.C."/>
            <person name="Locascio P."/>
            <person name="Lou Y."/>
            <person name="Lucas S."/>
            <person name="Martin F."/>
            <person name="Montanini B."/>
            <person name="Napoli C."/>
            <person name="Nelson D.R."/>
            <person name="Nelson C."/>
            <person name="Nieminen K."/>
            <person name="Nilsson O."/>
            <person name="Pereda V."/>
            <person name="Peter G."/>
            <person name="Philippe R."/>
            <person name="Pilate G."/>
            <person name="Poliakov A."/>
            <person name="Razumovskaya J."/>
            <person name="Richardson P."/>
            <person name="Rinaldi C."/>
            <person name="Ritland K."/>
            <person name="Rouze P."/>
            <person name="Ryaboy D."/>
            <person name="Schmutz J."/>
            <person name="Schrader J."/>
            <person name="Segerman B."/>
            <person name="Shin H."/>
            <person name="Siddiqui A."/>
            <person name="Sterky F."/>
            <person name="Terry A."/>
            <person name="Tsai C.J."/>
            <person name="Uberbacher E."/>
            <person name="Unneberg P."/>
            <person name="Vahala J."/>
            <person name="Wall K."/>
            <person name="Wessler S."/>
            <person name="Yang G."/>
            <person name="Yin T."/>
            <person name="Douglas C."/>
            <person name="Marra M."/>
            <person name="Sandberg G."/>
            <person name="Van de Peer Y."/>
            <person name="Rokhsar D."/>
        </authorList>
    </citation>
    <scope>NUCLEOTIDE SEQUENCE [LARGE SCALE GENOMIC DNA]</scope>
    <source>
        <strain evidence="4">cv. Nisqually</strain>
    </source>
</reference>
<proteinExistence type="predicted"/>
<keyword evidence="4" id="KW-1185">Reference proteome</keyword>
<accession>A0A2K1ZN39</accession>
<dbReference type="Proteomes" id="UP000006729">
    <property type="component" value="Chromosome 7"/>
</dbReference>
<evidence type="ECO:0000313" key="4">
    <source>
        <dbReference type="Proteomes" id="UP000006729"/>
    </source>
</evidence>
<dbReference type="STRING" id="3694.A0A2K1ZN39"/>
<evidence type="ECO:0000313" key="3">
    <source>
        <dbReference type="EMBL" id="PNT26693.1"/>
    </source>
</evidence>
<name>A0A2K1ZN39_POPTR</name>
<dbReference type="AlphaFoldDB" id="A0A2K1ZN39"/>
<dbReference type="Pfam" id="PF19530">
    <property type="entry name" value="Ndh2_N"/>
    <property type="match status" value="1"/>
</dbReference>
<dbReference type="InParanoid" id="A0A2K1ZN39"/>
<dbReference type="PANTHER" id="PTHR45564:SF1">
    <property type="entry name" value="NAD(P)H-QUINONE OXIDOREDUCTASE SUBUNIT 2"/>
    <property type="match status" value="1"/>
</dbReference>
<evidence type="ECO:0000259" key="2">
    <source>
        <dbReference type="Pfam" id="PF19530"/>
    </source>
</evidence>
<gene>
    <name evidence="3" type="ORF">POPTR_007G022800</name>
</gene>
<keyword evidence="1" id="KW-1133">Transmembrane helix</keyword>
<feature type="domain" description="NAD(P)H-quinone oxidoreductase subunit 2 N-terminal" evidence="2">
    <location>
        <begin position="1"/>
        <end position="92"/>
    </location>
</feature>
<protein>
    <recommendedName>
        <fullName evidence="2">NAD(P)H-quinone oxidoreductase subunit 2 N-terminal domain-containing protein</fullName>
    </recommendedName>
</protein>
<keyword evidence="1" id="KW-0472">Membrane</keyword>
<evidence type="ECO:0000256" key="1">
    <source>
        <dbReference type="SAM" id="Phobius"/>
    </source>
</evidence>
<feature type="transmembrane region" description="Helical" evidence="1">
    <location>
        <begin position="6"/>
        <end position="29"/>
    </location>
</feature>
<dbReference type="PANTHER" id="PTHR45564">
    <property type="entry name" value="NAD(P)H-QUINONE OXIDOREDUCTASE SUBUNIT 2 B, CHLOROPLASTIC"/>
    <property type="match status" value="1"/>
</dbReference>
<keyword evidence="1" id="KW-0812">Transmembrane</keyword>
<sequence>MKAFHLLLFDGSFIFPECILIFGIILLLMIDSISDQKDIPWLYFISSTSLVMSITAILFRWREKPMISFSRNFQMNNFNEIFQFLILLCSTLRGSLKAYMVINFRTRKNSQGSRKLPEHLR</sequence>
<dbReference type="EMBL" id="CM009296">
    <property type="protein sequence ID" value="PNT26693.1"/>
    <property type="molecule type" value="Genomic_DNA"/>
</dbReference>
<organism evidence="3 4">
    <name type="scientific">Populus trichocarpa</name>
    <name type="common">Western balsam poplar</name>
    <name type="synonym">Populus balsamifera subsp. trichocarpa</name>
    <dbReference type="NCBI Taxonomy" id="3694"/>
    <lineage>
        <taxon>Eukaryota</taxon>
        <taxon>Viridiplantae</taxon>
        <taxon>Streptophyta</taxon>
        <taxon>Embryophyta</taxon>
        <taxon>Tracheophyta</taxon>
        <taxon>Spermatophyta</taxon>
        <taxon>Magnoliopsida</taxon>
        <taxon>eudicotyledons</taxon>
        <taxon>Gunneridae</taxon>
        <taxon>Pentapetalae</taxon>
        <taxon>rosids</taxon>
        <taxon>fabids</taxon>
        <taxon>Malpighiales</taxon>
        <taxon>Salicaceae</taxon>
        <taxon>Saliceae</taxon>
        <taxon>Populus</taxon>
    </lineage>
</organism>
<feature type="transmembrane region" description="Helical" evidence="1">
    <location>
        <begin position="41"/>
        <end position="61"/>
    </location>
</feature>
<dbReference type="InterPro" id="IPR045693">
    <property type="entry name" value="Ndh2_N"/>
</dbReference>